<proteinExistence type="predicted"/>
<evidence type="ECO:0000313" key="1">
    <source>
        <dbReference type="EMBL" id="WZW98755.1"/>
    </source>
</evidence>
<dbReference type="RefSeq" id="WP_232549353.1">
    <property type="nucleotide sequence ID" value="NZ_CP115965.1"/>
</dbReference>
<keyword evidence="2" id="KW-1185">Reference proteome</keyword>
<dbReference type="Proteomes" id="UP001434337">
    <property type="component" value="Chromosome"/>
</dbReference>
<reference evidence="1 2" key="1">
    <citation type="journal article" date="2023" name="Environ Microbiome">
        <title>A coral-associated actinobacterium mitigates coral bleaching under heat stress.</title>
        <authorList>
            <person name="Li J."/>
            <person name="Zou Y."/>
            <person name="Li Q."/>
            <person name="Zhang J."/>
            <person name="Bourne D.G."/>
            <person name="Lyu Y."/>
            <person name="Liu C."/>
            <person name="Zhang S."/>
        </authorList>
    </citation>
    <scope>NUCLEOTIDE SEQUENCE [LARGE SCALE GENOMIC DNA]</scope>
    <source>
        <strain evidence="1 2">SCSIO 13291</strain>
    </source>
</reference>
<protein>
    <submittedName>
        <fullName evidence="1">Pilus assembly protein CpaE</fullName>
    </submittedName>
</protein>
<evidence type="ECO:0000313" key="2">
    <source>
        <dbReference type="Proteomes" id="UP001434337"/>
    </source>
</evidence>
<dbReference type="EMBL" id="CP115965">
    <property type="protein sequence ID" value="WZW98755.1"/>
    <property type="molecule type" value="Genomic_DNA"/>
</dbReference>
<sequence>MIALELAHRLDAARRVRGEAWTPTAGDRFVIPGKEIDDVFVVADMTIEVEELSSGAVVKFNGTTEWALDSLPADEVLWLPREPQLRAMLAERFVRLERLPGADGAASGYAVLLTDGSRHVDVDPEDAYARAVLHTSA</sequence>
<name>A0ABZ3C7I7_9ACTN</name>
<accession>A0ABZ3C7I7</accession>
<gene>
    <name evidence="1" type="ORF">PCC79_00675</name>
</gene>
<organism evidence="1 2">
    <name type="scientific">Propioniciclava soli</name>
    <dbReference type="NCBI Taxonomy" id="2775081"/>
    <lineage>
        <taxon>Bacteria</taxon>
        <taxon>Bacillati</taxon>
        <taxon>Actinomycetota</taxon>
        <taxon>Actinomycetes</taxon>
        <taxon>Propionibacteriales</taxon>
        <taxon>Propionibacteriaceae</taxon>
        <taxon>Propioniciclava</taxon>
    </lineage>
</organism>